<reference evidence="2" key="1">
    <citation type="journal article" date="2022" name="Microorganisms">
        <title>Two New Species of Filamentous Sulfur Bacteria of the Genus Thiothrix, Thiothrix winogradskyi sp. nov. and 'Candidatus Thiothrix sulfatifontis' sp. nov.</title>
        <authorList>
            <person name="Ravin N.V."/>
            <person name="Rossetti S."/>
            <person name="Beletsky A.V."/>
            <person name="Kadnikov V.V."/>
            <person name="Rudenko T.S."/>
            <person name="Smolyakov D.D."/>
            <person name="Moskvitina M.I."/>
            <person name="Gureeva M.V."/>
            <person name="Mardanov A.V."/>
            <person name="Grabovich M.Y."/>
        </authorList>
    </citation>
    <scope>NUCLEOTIDE SEQUENCE</scope>
    <source>
        <strain evidence="2">CT3</strain>
    </source>
</reference>
<keyword evidence="3" id="KW-1185">Reference proteome</keyword>
<dbReference type="InterPro" id="IPR000595">
    <property type="entry name" value="cNMP-bd_dom"/>
</dbReference>
<proteinExistence type="predicted"/>
<protein>
    <submittedName>
        <fullName evidence="2">Crp/Fnr family transcriptional regulator</fullName>
    </submittedName>
</protein>
<feature type="domain" description="Cyclic nucleotide-binding" evidence="1">
    <location>
        <begin position="1"/>
        <end position="91"/>
    </location>
</feature>
<sequence length="177" mass="19643">MFDTLVTQLHAIPDGKERHLAAGTFLFYQGDEVESLFLVLSGEIHLVRHQPDGSSITLQRGRAGGILAEASLYSRCYHCHATAQKAATVQALPRQAVLARLQADCGFAQNWMAYLAQEVQQARFRSELLSLKTVAARLEAWLNWRGGGLPPKGEWKTLAEQLGVSPEALYREIARRS</sequence>
<dbReference type="PROSITE" id="PS50042">
    <property type="entry name" value="CNMP_BINDING_3"/>
    <property type="match status" value="1"/>
</dbReference>
<dbReference type="InterPro" id="IPR014710">
    <property type="entry name" value="RmlC-like_jellyroll"/>
</dbReference>
<dbReference type="InterPro" id="IPR018490">
    <property type="entry name" value="cNMP-bd_dom_sf"/>
</dbReference>
<evidence type="ECO:0000313" key="2">
    <source>
        <dbReference type="EMBL" id="UJS26339.1"/>
    </source>
</evidence>
<evidence type="ECO:0000259" key="1">
    <source>
        <dbReference type="PROSITE" id="PS50042"/>
    </source>
</evidence>
<dbReference type="SUPFAM" id="SSF51206">
    <property type="entry name" value="cAMP-binding domain-like"/>
    <property type="match status" value="1"/>
</dbReference>
<accession>A0ABY3T545</accession>
<dbReference type="SMART" id="SM00100">
    <property type="entry name" value="cNMP"/>
    <property type="match status" value="1"/>
</dbReference>
<evidence type="ECO:0000313" key="3">
    <source>
        <dbReference type="Proteomes" id="UP001054801"/>
    </source>
</evidence>
<dbReference type="Gene3D" id="2.60.120.10">
    <property type="entry name" value="Jelly Rolls"/>
    <property type="match status" value="1"/>
</dbReference>
<name>A0ABY3T545_9GAMM</name>
<dbReference type="Proteomes" id="UP001054801">
    <property type="component" value="Chromosome"/>
</dbReference>
<gene>
    <name evidence="2" type="ORF">L2Y54_09950</name>
</gene>
<dbReference type="RefSeq" id="WP_236501718.1">
    <property type="nucleotide sequence ID" value="NZ_CP091244.1"/>
</dbReference>
<dbReference type="CDD" id="cd00038">
    <property type="entry name" value="CAP_ED"/>
    <property type="match status" value="1"/>
</dbReference>
<dbReference type="Pfam" id="PF00027">
    <property type="entry name" value="cNMP_binding"/>
    <property type="match status" value="1"/>
</dbReference>
<organism evidence="2 3">
    <name type="scientific">Thiothrix winogradskyi</name>
    <dbReference type="NCBI Taxonomy" id="96472"/>
    <lineage>
        <taxon>Bacteria</taxon>
        <taxon>Pseudomonadati</taxon>
        <taxon>Pseudomonadota</taxon>
        <taxon>Gammaproteobacteria</taxon>
        <taxon>Thiotrichales</taxon>
        <taxon>Thiotrichaceae</taxon>
        <taxon>Thiothrix</taxon>
    </lineage>
</organism>
<dbReference type="EMBL" id="CP091244">
    <property type="protein sequence ID" value="UJS26339.1"/>
    <property type="molecule type" value="Genomic_DNA"/>
</dbReference>